<keyword evidence="3" id="KW-1185">Reference proteome</keyword>
<comment type="caution">
    <text evidence="2">The sequence shown here is derived from an EMBL/GenBank/DDBJ whole genome shotgun (WGS) entry which is preliminary data.</text>
</comment>
<evidence type="ECO:0000313" key="2">
    <source>
        <dbReference type="EMBL" id="CDH61107.1"/>
    </source>
</evidence>
<dbReference type="AlphaFoldDB" id="A0A068SGZ7"/>
<dbReference type="Proteomes" id="UP000027586">
    <property type="component" value="Unassembled WGS sequence"/>
</dbReference>
<accession>A0A068SGZ7</accession>
<evidence type="ECO:0000313" key="3">
    <source>
        <dbReference type="Proteomes" id="UP000027586"/>
    </source>
</evidence>
<proteinExistence type="predicted"/>
<feature type="region of interest" description="Disordered" evidence="1">
    <location>
        <begin position="372"/>
        <end position="402"/>
    </location>
</feature>
<reference evidence="2" key="1">
    <citation type="submission" date="2013-08" db="EMBL/GenBank/DDBJ databases">
        <title>Gene expansion shapes genome architecture in the human pathogen Lichtheimia corymbifera: an evolutionary genomics analysis in the ancient terrestrial Mucorales (Mucoromycotina).</title>
        <authorList>
            <person name="Schwartze V.U."/>
            <person name="Winter S."/>
            <person name="Shelest E."/>
            <person name="Marcet-Houben M."/>
            <person name="Horn F."/>
            <person name="Wehner S."/>
            <person name="Hoffmann K."/>
            <person name="Riege K."/>
            <person name="Sammeth M."/>
            <person name="Nowrousian M."/>
            <person name="Valiante V."/>
            <person name="Linde J."/>
            <person name="Jacobsen I.D."/>
            <person name="Marz M."/>
            <person name="Brakhage A.A."/>
            <person name="Gabaldon T."/>
            <person name="Bocker S."/>
            <person name="Voigt K."/>
        </authorList>
    </citation>
    <scope>NUCLEOTIDE SEQUENCE [LARGE SCALE GENOMIC DNA]</scope>
    <source>
        <strain evidence="2">FSU 9682</strain>
    </source>
</reference>
<organism evidence="2 3">
    <name type="scientific">Lichtheimia corymbifera JMRC:FSU:9682</name>
    <dbReference type="NCBI Taxonomy" id="1263082"/>
    <lineage>
        <taxon>Eukaryota</taxon>
        <taxon>Fungi</taxon>
        <taxon>Fungi incertae sedis</taxon>
        <taxon>Mucoromycota</taxon>
        <taxon>Mucoromycotina</taxon>
        <taxon>Mucoromycetes</taxon>
        <taxon>Mucorales</taxon>
        <taxon>Lichtheimiaceae</taxon>
        <taxon>Lichtheimia</taxon>
    </lineage>
</organism>
<sequence length="402" mass="45308">MLSSAIRVHHIAPCQVEHYLREERGRLLLRVEVLAELSRDLLCACFPVSVRWVDDTEQAHTHTPMMRKRQHMGPYEGTRKKRQYGNCPVHPKGSHSADDCFVLRHVNQTRPHVSQHAPVNKFTGPLLCRYCKKVPYQRGHKCPEYHQQKKVVHNHTIHVSNQASTRDQAIIDHLLPVNLEKLDIIASKINAVLNKEVIEYTTVSLAQNGSEAILHGLAQNVHLKYDGKQLVHDFLVMELSGDSPVTIGLDLMPKLGIGITGLAVAWEKQPPNTDEKINDVPPPNESPAGSSSQRNAFFHIVQPTVDRNALIPPRSFCTEKTSVIKLDTAEGVVSHRRQYTLPIVYQDMIKEQVQQWLDDGIVEEAPPDTMWNSPLTPKTYQQTTCQPGSSSTSSHQRHLPTA</sequence>
<gene>
    <name evidence="2" type="ORF">LCOR_11884.1</name>
</gene>
<dbReference type="Gene3D" id="3.10.10.10">
    <property type="entry name" value="HIV Type 1 Reverse Transcriptase, subunit A, domain 1"/>
    <property type="match status" value="1"/>
</dbReference>
<name>A0A068SGZ7_9FUNG</name>
<feature type="region of interest" description="Disordered" evidence="1">
    <location>
        <begin position="270"/>
        <end position="292"/>
    </location>
</feature>
<protein>
    <submittedName>
        <fullName evidence="2">Uncharacterized protein</fullName>
    </submittedName>
</protein>
<dbReference type="EMBL" id="CBTN010000135">
    <property type="protein sequence ID" value="CDH61107.1"/>
    <property type="molecule type" value="Genomic_DNA"/>
</dbReference>
<dbReference type="OrthoDB" id="2268828at2759"/>
<dbReference type="VEuPathDB" id="FungiDB:LCOR_11884.1"/>
<evidence type="ECO:0000256" key="1">
    <source>
        <dbReference type="SAM" id="MobiDB-lite"/>
    </source>
</evidence>
<feature type="compositionally biased region" description="Polar residues" evidence="1">
    <location>
        <begin position="372"/>
        <end position="394"/>
    </location>
</feature>